<dbReference type="HOGENOM" id="CLU_1370196_0_0_10"/>
<dbReference type="KEGG" id="cmr:Cycma_2402"/>
<evidence type="ECO:0008006" key="4">
    <source>
        <dbReference type="Google" id="ProtNLM"/>
    </source>
</evidence>
<proteinExistence type="predicted"/>
<keyword evidence="1" id="KW-0732">Signal</keyword>
<dbReference type="RefSeq" id="WP_014020437.1">
    <property type="nucleotide sequence ID" value="NC_015914.1"/>
</dbReference>
<evidence type="ECO:0000256" key="1">
    <source>
        <dbReference type="SAM" id="SignalP"/>
    </source>
</evidence>
<protein>
    <recommendedName>
        <fullName evidence="4">Secreted protein</fullName>
    </recommendedName>
</protein>
<gene>
    <name evidence="2" type="ordered locus">Cycma_2402</name>
</gene>
<organism evidence="2 3">
    <name type="scientific">Cyclobacterium marinum (strain ATCC 25205 / DSM 745 / LMG 13164 / NCIMB 1802)</name>
    <name type="common">Flectobacillus marinus</name>
    <dbReference type="NCBI Taxonomy" id="880070"/>
    <lineage>
        <taxon>Bacteria</taxon>
        <taxon>Pseudomonadati</taxon>
        <taxon>Bacteroidota</taxon>
        <taxon>Cytophagia</taxon>
        <taxon>Cytophagales</taxon>
        <taxon>Cyclobacteriaceae</taxon>
        <taxon>Cyclobacterium</taxon>
    </lineage>
</organism>
<dbReference type="OrthoDB" id="981774at2"/>
<dbReference type="AlphaFoldDB" id="G0J6U6"/>
<evidence type="ECO:0000313" key="2">
    <source>
        <dbReference type="EMBL" id="AEL26144.1"/>
    </source>
</evidence>
<dbReference type="Proteomes" id="UP000001635">
    <property type="component" value="Chromosome"/>
</dbReference>
<dbReference type="EMBL" id="CP002955">
    <property type="protein sequence ID" value="AEL26144.1"/>
    <property type="molecule type" value="Genomic_DNA"/>
</dbReference>
<reference evidence="3" key="1">
    <citation type="submission" date="2011-07" db="EMBL/GenBank/DDBJ databases">
        <title>The complete genome of Cyclobacterium marinum DSM 745.</title>
        <authorList>
            <person name="Lucas S."/>
            <person name="Han J."/>
            <person name="Lapidus A."/>
            <person name="Bruce D."/>
            <person name="Goodwin L."/>
            <person name="Pitluck S."/>
            <person name="Peters L."/>
            <person name="Kyrpides N."/>
            <person name="Mavromatis K."/>
            <person name="Ivanova N."/>
            <person name="Ovchinnikova G."/>
            <person name="Chertkov O."/>
            <person name="Detter J.C."/>
            <person name="Tapia R."/>
            <person name="Han C."/>
            <person name="Land M."/>
            <person name="Hauser L."/>
            <person name="Markowitz V."/>
            <person name="Cheng J.-F."/>
            <person name="Hugenholtz P."/>
            <person name="Woyke T."/>
            <person name="Wu D."/>
            <person name="Tindall B."/>
            <person name="Schuetze A."/>
            <person name="Brambilla E."/>
            <person name="Klenk H.-P."/>
            <person name="Eisen J.A."/>
        </authorList>
    </citation>
    <scope>NUCLEOTIDE SEQUENCE [LARGE SCALE GENOMIC DNA]</scope>
    <source>
        <strain evidence="3">ATCC 25205 / DSM 745 / LMG 13164 / NCIMB 1802</strain>
    </source>
</reference>
<name>G0J6U6_CYCMS</name>
<keyword evidence="3" id="KW-1185">Reference proteome</keyword>
<feature type="signal peptide" evidence="1">
    <location>
        <begin position="1"/>
        <end position="21"/>
    </location>
</feature>
<accession>G0J6U6</accession>
<sequence length="199" mass="21997">MKRFLVLLSLVILTNIPFSCVDDCGPFNPLESKITELYVLVGSLTSSGFRGTKSTDFGLAAIQIGIADLDYTEVMASIARPRFSFINAAIACSPRLPEPTQAIESMVITSESTVYAQGHEFLPGEQLNELFKINGNQTIAEHITKQKNDIELFGNIGSTINFQLLEQPDSTINQTFTFDIKFSDLSEMVIRTDVFEVSN</sequence>
<evidence type="ECO:0000313" key="3">
    <source>
        <dbReference type="Proteomes" id="UP000001635"/>
    </source>
</evidence>
<dbReference type="eggNOG" id="ENOG50340PN">
    <property type="taxonomic scope" value="Bacteria"/>
</dbReference>
<feature type="chain" id="PRO_5003401475" description="Secreted protein" evidence="1">
    <location>
        <begin position="22"/>
        <end position="199"/>
    </location>
</feature>